<name>A0A0M2T1W9_9BACI</name>
<dbReference type="PANTHER" id="PTHR35011">
    <property type="entry name" value="2,3-DIKETO-L-GULONATE TRAP TRANSPORTER SMALL PERMEASE PROTEIN YIAM"/>
    <property type="match status" value="1"/>
</dbReference>
<keyword evidence="3" id="KW-1003">Cell membrane</keyword>
<organism evidence="11 12">
    <name type="scientific">Mesobacillus campisalis</name>
    <dbReference type="NCBI Taxonomy" id="1408103"/>
    <lineage>
        <taxon>Bacteria</taxon>
        <taxon>Bacillati</taxon>
        <taxon>Bacillota</taxon>
        <taxon>Bacilli</taxon>
        <taxon>Bacillales</taxon>
        <taxon>Bacillaceae</taxon>
        <taxon>Mesobacillus</taxon>
    </lineage>
</organism>
<keyword evidence="12" id="KW-1185">Reference proteome</keyword>
<dbReference type="InterPro" id="IPR007387">
    <property type="entry name" value="TRAP_DctQ"/>
</dbReference>
<dbReference type="EMBL" id="LAYY01000001">
    <property type="protein sequence ID" value="KKK39961.1"/>
    <property type="molecule type" value="Genomic_DNA"/>
</dbReference>
<comment type="similarity">
    <text evidence="8">Belongs to the TRAP transporter small permease family.</text>
</comment>
<evidence type="ECO:0000256" key="1">
    <source>
        <dbReference type="ARBA" id="ARBA00004429"/>
    </source>
</evidence>
<comment type="subcellular location">
    <subcellularLocation>
        <location evidence="1">Cell inner membrane</location>
        <topology evidence="1">Multi-pass membrane protein</topology>
    </subcellularLocation>
</comment>
<evidence type="ECO:0000256" key="8">
    <source>
        <dbReference type="ARBA" id="ARBA00038436"/>
    </source>
</evidence>
<dbReference type="Pfam" id="PF04290">
    <property type="entry name" value="DctQ"/>
    <property type="match status" value="1"/>
</dbReference>
<evidence type="ECO:0000259" key="10">
    <source>
        <dbReference type="Pfam" id="PF04290"/>
    </source>
</evidence>
<dbReference type="RefSeq" id="WP_046521902.1">
    <property type="nucleotide sequence ID" value="NZ_LAYY01000001.1"/>
</dbReference>
<sequence>MNIIHTIWSSLLVIQRVIMILSSAFILIGLGVTVVLRYVFQTGLHGLEELMIIPAFWMYFIGAAYGTYKKEHITADIVSVYLKGEKKRLWLQLIISLINFSLISIFAYWSIEYIIWSISSGASSNVWKYPMYVPQSSILVGFGLMTLYTLVELVKNIINLSHYKS</sequence>
<feature type="transmembrane region" description="Helical" evidence="9">
    <location>
        <begin position="12"/>
        <end position="38"/>
    </location>
</feature>
<evidence type="ECO:0000256" key="2">
    <source>
        <dbReference type="ARBA" id="ARBA00022448"/>
    </source>
</evidence>
<feature type="transmembrane region" description="Helical" evidence="9">
    <location>
        <begin position="131"/>
        <end position="151"/>
    </location>
</feature>
<evidence type="ECO:0000313" key="12">
    <source>
        <dbReference type="Proteomes" id="UP000034166"/>
    </source>
</evidence>
<feature type="transmembrane region" description="Helical" evidence="9">
    <location>
        <begin position="50"/>
        <end position="68"/>
    </location>
</feature>
<feature type="domain" description="Tripartite ATP-independent periplasmic transporters DctQ component" evidence="10">
    <location>
        <begin position="30"/>
        <end position="156"/>
    </location>
</feature>
<accession>A0A0M2T1W9</accession>
<dbReference type="InterPro" id="IPR055348">
    <property type="entry name" value="DctQ"/>
</dbReference>
<evidence type="ECO:0000256" key="7">
    <source>
        <dbReference type="ARBA" id="ARBA00023136"/>
    </source>
</evidence>
<evidence type="ECO:0000256" key="6">
    <source>
        <dbReference type="ARBA" id="ARBA00022989"/>
    </source>
</evidence>
<keyword evidence="6 9" id="KW-1133">Transmembrane helix</keyword>
<evidence type="ECO:0000313" key="11">
    <source>
        <dbReference type="EMBL" id="KKK39961.1"/>
    </source>
</evidence>
<comment type="caution">
    <text evidence="11">The sequence shown here is derived from an EMBL/GenBank/DDBJ whole genome shotgun (WGS) entry which is preliminary data.</text>
</comment>
<evidence type="ECO:0000256" key="9">
    <source>
        <dbReference type="SAM" id="Phobius"/>
    </source>
</evidence>
<proteinExistence type="inferred from homology"/>
<gene>
    <name evidence="11" type="ORF">WQ57_01425</name>
</gene>
<keyword evidence="2" id="KW-0813">Transport</keyword>
<keyword evidence="4" id="KW-0997">Cell inner membrane</keyword>
<keyword evidence="7 9" id="KW-0472">Membrane</keyword>
<dbReference type="AlphaFoldDB" id="A0A0M2T1W9"/>
<dbReference type="Proteomes" id="UP000034166">
    <property type="component" value="Unassembled WGS sequence"/>
</dbReference>
<evidence type="ECO:0000256" key="4">
    <source>
        <dbReference type="ARBA" id="ARBA00022519"/>
    </source>
</evidence>
<feature type="transmembrane region" description="Helical" evidence="9">
    <location>
        <begin position="89"/>
        <end position="111"/>
    </location>
</feature>
<keyword evidence="5 9" id="KW-0812">Transmembrane</keyword>
<protein>
    <recommendedName>
        <fullName evidence="10">Tripartite ATP-independent periplasmic transporters DctQ component domain-containing protein</fullName>
    </recommendedName>
</protein>
<evidence type="ECO:0000256" key="3">
    <source>
        <dbReference type="ARBA" id="ARBA00022475"/>
    </source>
</evidence>
<dbReference type="PATRIC" id="fig|1408103.3.peg.313"/>
<evidence type="ECO:0000256" key="5">
    <source>
        <dbReference type="ARBA" id="ARBA00022692"/>
    </source>
</evidence>
<dbReference type="GO" id="GO:0005886">
    <property type="term" value="C:plasma membrane"/>
    <property type="evidence" value="ECO:0007669"/>
    <property type="project" value="UniProtKB-SubCell"/>
</dbReference>
<reference evidence="11 12" key="1">
    <citation type="submission" date="2015-04" db="EMBL/GenBank/DDBJ databases">
        <title>Taxonomic description and genome sequence of Bacillus campisalis sp. nov., a novel member of the genus Bacillus isolated from solar saltern.</title>
        <authorList>
            <person name="Mathan Kumar R."/>
            <person name="Kaur G."/>
            <person name="Kumar A."/>
            <person name="Singh N.K."/>
            <person name="Kaur N."/>
            <person name="Kumar N."/>
            <person name="Mayilraj S."/>
        </authorList>
    </citation>
    <scope>NUCLEOTIDE SEQUENCE [LARGE SCALE GENOMIC DNA]</scope>
    <source>
        <strain evidence="11 12">SA2-6</strain>
    </source>
</reference>